<dbReference type="AlphaFoldDB" id="S5DLN3"/>
<dbReference type="InterPro" id="IPR015421">
    <property type="entry name" value="PyrdxlP-dep_Trfase_major"/>
</dbReference>
<feature type="modified residue" description="N6-(pyridoxal phosphate)lysine" evidence="8 9">
    <location>
        <position position="273"/>
    </location>
</feature>
<dbReference type="InterPro" id="IPR004534">
    <property type="entry name" value="SelA_trans"/>
</dbReference>
<reference evidence="10" key="1">
    <citation type="journal article" date="2013" name="Sci. Rep.">
        <title>Metagenomics uncovers a new group of low GC and ultra-small marine Actinobacteria.</title>
        <authorList>
            <person name="Ghai R."/>
            <person name="Mizuno C.M."/>
            <person name="Picazo A."/>
            <person name="Camacho A."/>
            <person name="Rodriguez-Valera F."/>
        </authorList>
    </citation>
    <scope>NUCLEOTIDE SEQUENCE</scope>
</reference>
<evidence type="ECO:0000256" key="2">
    <source>
        <dbReference type="ARBA" id="ARBA00022490"/>
    </source>
</evidence>
<dbReference type="UniPathway" id="UPA00906">
    <property type="reaction ID" value="UER00896"/>
</dbReference>
<dbReference type="InterPro" id="IPR018319">
    <property type="entry name" value="SelA-like"/>
</dbReference>
<keyword evidence="5 8" id="KW-0648">Protein biosynthesis</keyword>
<comment type="similarity">
    <text evidence="7 8">Belongs to the SelA family.</text>
</comment>
<evidence type="ECO:0000256" key="6">
    <source>
        <dbReference type="ARBA" id="ARBA00023266"/>
    </source>
</evidence>
<comment type="cofactor">
    <cofactor evidence="1 8 9">
        <name>pyridoxal 5'-phosphate</name>
        <dbReference type="ChEBI" id="CHEBI:597326"/>
    </cofactor>
</comment>
<keyword evidence="3 8" id="KW-0808">Transferase</keyword>
<evidence type="ECO:0000256" key="4">
    <source>
        <dbReference type="ARBA" id="ARBA00022898"/>
    </source>
</evidence>
<accession>S5DLN3</accession>
<comment type="subcellular location">
    <subcellularLocation>
        <location evidence="8">Cytoplasm</location>
    </subcellularLocation>
</comment>
<protein>
    <recommendedName>
        <fullName evidence="8">L-seryl-tRNA(Sec) selenium transferase</fullName>
        <ecNumber evidence="8">2.9.1.1</ecNumber>
    </recommendedName>
    <alternativeName>
        <fullName evidence="8">Selenocysteine synthase</fullName>
        <shortName evidence="8">Sec synthase</shortName>
    </alternativeName>
    <alternativeName>
        <fullName evidence="8">Selenocysteinyl-tRNA(Sec) synthase</fullName>
    </alternativeName>
</protein>
<proteinExistence type="inferred from homology"/>
<dbReference type="GO" id="GO:0001514">
    <property type="term" value="P:selenocysteine incorporation"/>
    <property type="evidence" value="ECO:0007669"/>
    <property type="project" value="UniProtKB-UniRule"/>
</dbReference>
<evidence type="ECO:0000313" key="10">
    <source>
        <dbReference type="EMBL" id="AGQ19774.1"/>
    </source>
</evidence>
<dbReference type="SUPFAM" id="SSF53383">
    <property type="entry name" value="PLP-dependent transferases"/>
    <property type="match status" value="1"/>
</dbReference>
<evidence type="ECO:0000256" key="7">
    <source>
        <dbReference type="ARBA" id="ARBA00044507"/>
    </source>
</evidence>
<dbReference type="Pfam" id="PF03841">
    <property type="entry name" value="SelA"/>
    <property type="match status" value="1"/>
</dbReference>
<comment type="function">
    <text evidence="8">Converts seryl-tRNA(Sec) to selenocysteinyl-tRNA(Sec) required for selenoprotein biosynthesis.</text>
</comment>
<dbReference type="Gene3D" id="3.40.640.10">
    <property type="entry name" value="Type I PLP-dependent aspartate aminotransferase-like (Major domain)"/>
    <property type="match status" value="1"/>
</dbReference>
<keyword evidence="4 8" id="KW-0663">Pyridoxal phosphate</keyword>
<keyword evidence="6 8" id="KW-0711">Selenium</keyword>
<evidence type="ECO:0000256" key="1">
    <source>
        <dbReference type="ARBA" id="ARBA00001933"/>
    </source>
</evidence>
<dbReference type="PANTHER" id="PTHR32328:SF0">
    <property type="entry name" value="L-SERYL-TRNA(SEC) SELENIUM TRANSFERASE"/>
    <property type="match status" value="1"/>
</dbReference>
<dbReference type="PANTHER" id="PTHR32328">
    <property type="entry name" value="L-SERYL-TRNA(SEC) SELENIUM TRANSFERASE"/>
    <property type="match status" value="1"/>
</dbReference>
<dbReference type="GO" id="GO:0005737">
    <property type="term" value="C:cytoplasm"/>
    <property type="evidence" value="ECO:0007669"/>
    <property type="project" value="UniProtKB-SubCell"/>
</dbReference>
<evidence type="ECO:0000256" key="5">
    <source>
        <dbReference type="ARBA" id="ARBA00022917"/>
    </source>
</evidence>
<dbReference type="NCBIfam" id="TIGR00474">
    <property type="entry name" value="selA"/>
    <property type="match status" value="1"/>
</dbReference>
<comment type="catalytic activity">
    <reaction evidence="8">
        <text>L-seryl-tRNA(Sec) + selenophosphate + H(+) = L-selenocysteinyl-tRNA(Sec) + phosphate</text>
        <dbReference type="Rhea" id="RHEA:22728"/>
        <dbReference type="Rhea" id="RHEA-COMP:9742"/>
        <dbReference type="Rhea" id="RHEA-COMP:9743"/>
        <dbReference type="ChEBI" id="CHEBI:15378"/>
        <dbReference type="ChEBI" id="CHEBI:16144"/>
        <dbReference type="ChEBI" id="CHEBI:43474"/>
        <dbReference type="ChEBI" id="CHEBI:78533"/>
        <dbReference type="ChEBI" id="CHEBI:78573"/>
        <dbReference type="EC" id="2.9.1.1"/>
    </reaction>
</comment>
<comment type="pathway">
    <text evidence="8">Aminoacyl-tRNA biosynthesis; selenocysteinyl-tRNA(Sec) biosynthesis; selenocysteinyl-tRNA(Sec) from L-seryl-tRNA(Sec) (bacterial route): step 1/1.</text>
</comment>
<sequence>MENISVNELVESSSSDLPREIKLTFAKNILSTKKEPDEAKKEFGELVKKLNMKKQQNVINATGTVLHTNLGRSPINISYSGTYTNVEYDLTTSSRGNRNSYLTESMKTLLNAEDVAFVNNNASSLYLTLLCLSKKYSKDSVIVSRGEIIEIGGSYRLPDIIFETGMKLVEVGTTNKTRIDDYKDALKNNPNAILLKVHRSNFSISGFTEEVNIKQLNVLKNEYESLLIHDLGSGLVAENAFLSKHNLTMLQKEPRVQQSLKDGSDIVMFSGDKLFGSLQSGIIAGKTKIVEAIKSFSIFRTYRCSPVVLYELQETTDLYIKKLEEKIPFWNLLTRTYDELELRIHKIIKNTASKHKIIKGESLIGGGTLPNITMESPVLVLDTSNNEDILYKLLNNKTPIIPRISDGNVNLDIRSVFEYQDNEIAEFLNLV</sequence>
<dbReference type="HAMAP" id="MF_00423">
    <property type="entry name" value="SelA"/>
    <property type="match status" value="1"/>
</dbReference>
<dbReference type="GO" id="GO:0004125">
    <property type="term" value="F:L-seryl-tRNA(Sec) selenium transferase activity"/>
    <property type="evidence" value="ECO:0007669"/>
    <property type="project" value="UniProtKB-UniRule"/>
</dbReference>
<dbReference type="Gene3D" id="3.90.1150.180">
    <property type="match status" value="1"/>
</dbReference>
<gene>
    <name evidence="8" type="primary">selA</name>
</gene>
<keyword evidence="2 8" id="KW-0963">Cytoplasm</keyword>
<evidence type="ECO:0000256" key="9">
    <source>
        <dbReference type="PIRSR" id="PIRSR618319-50"/>
    </source>
</evidence>
<organism evidence="10">
    <name type="scientific">Candidatus Actinomarina minuta</name>
    <dbReference type="NCBI Taxonomy" id="1389454"/>
    <lineage>
        <taxon>Bacteria</taxon>
        <taxon>Bacillati</taxon>
        <taxon>Actinomycetota</taxon>
        <taxon>Actinomycetes</taxon>
        <taxon>Candidatus Actinomarinidae</taxon>
        <taxon>Candidatus Actinomarinales</taxon>
        <taxon>Candidatus Actinomarineae</taxon>
        <taxon>Candidatus Actinomarinaceae</taxon>
        <taxon>Candidatus Actinomarina</taxon>
    </lineage>
</organism>
<evidence type="ECO:0000256" key="8">
    <source>
        <dbReference type="HAMAP-Rule" id="MF_00423"/>
    </source>
</evidence>
<evidence type="ECO:0000256" key="3">
    <source>
        <dbReference type="ARBA" id="ARBA00022679"/>
    </source>
</evidence>
<dbReference type="InterPro" id="IPR015424">
    <property type="entry name" value="PyrdxlP-dep_Trfase"/>
</dbReference>
<dbReference type="EMBL" id="KC811142">
    <property type="protein sequence ID" value="AGQ19774.1"/>
    <property type="molecule type" value="Genomic_DNA"/>
</dbReference>
<dbReference type="GO" id="GO:0001717">
    <property type="term" value="P:conversion of seryl-tRNAsec to selenocys-tRNAsec"/>
    <property type="evidence" value="ECO:0007669"/>
    <property type="project" value="UniProtKB-UniRule"/>
</dbReference>
<name>S5DLN3_9ACTN</name>
<dbReference type="EC" id="2.9.1.1" evidence="8"/>